<dbReference type="PANTHER" id="PTHR43798:SF14">
    <property type="entry name" value="SERINE HYDROLASE-LIKE PROTEIN DDB_G0286239"/>
    <property type="match status" value="1"/>
</dbReference>
<dbReference type="SUPFAM" id="SSF53474">
    <property type="entry name" value="alpha/beta-Hydrolases"/>
    <property type="match status" value="1"/>
</dbReference>
<keyword evidence="5" id="KW-1185">Reference proteome</keyword>
<dbReference type="Gene3D" id="3.40.50.1820">
    <property type="entry name" value="alpha/beta hydrolase"/>
    <property type="match status" value="1"/>
</dbReference>
<feature type="domain" description="AB hydrolase-1" evidence="3">
    <location>
        <begin position="44"/>
        <end position="156"/>
    </location>
</feature>
<dbReference type="Proteomes" id="UP001153269">
    <property type="component" value="Unassembled WGS sequence"/>
</dbReference>
<protein>
    <recommendedName>
        <fullName evidence="3">AB hydrolase-1 domain-containing protein</fullName>
    </recommendedName>
</protein>
<accession>A0A9N7UBX8</accession>
<reference evidence="4" key="1">
    <citation type="submission" date="2020-03" db="EMBL/GenBank/DDBJ databases">
        <authorList>
            <person name="Weist P."/>
        </authorList>
    </citation>
    <scope>NUCLEOTIDE SEQUENCE</scope>
</reference>
<dbReference type="PANTHER" id="PTHR43798">
    <property type="entry name" value="MONOACYLGLYCEROL LIPASE"/>
    <property type="match status" value="1"/>
</dbReference>
<dbReference type="GO" id="GO:0016787">
    <property type="term" value="F:hydrolase activity"/>
    <property type="evidence" value="ECO:0007669"/>
    <property type="project" value="UniProtKB-KW"/>
</dbReference>
<evidence type="ECO:0000259" key="3">
    <source>
        <dbReference type="Pfam" id="PF00561"/>
    </source>
</evidence>
<evidence type="ECO:0000256" key="1">
    <source>
        <dbReference type="ARBA" id="ARBA00008645"/>
    </source>
</evidence>
<organism evidence="4 5">
    <name type="scientific">Pleuronectes platessa</name>
    <name type="common">European plaice</name>
    <dbReference type="NCBI Taxonomy" id="8262"/>
    <lineage>
        <taxon>Eukaryota</taxon>
        <taxon>Metazoa</taxon>
        <taxon>Chordata</taxon>
        <taxon>Craniata</taxon>
        <taxon>Vertebrata</taxon>
        <taxon>Euteleostomi</taxon>
        <taxon>Actinopterygii</taxon>
        <taxon>Neopterygii</taxon>
        <taxon>Teleostei</taxon>
        <taxon>Neoteleostei</taxon>
        <taxon>Acanthomorphata</taxon>
        <taxon>Carangaria</taxon>
        <taxon>Pleuronectiformes</taxon>
        <taxon>Pleuronectoidei</taxon>
        <taxon>Pleuronectidae</taxon>
        <taxon>Pleuronectes</taxon>
    </lineage>
</organism>
<dbReference type="AlphaFoldDB" id="A0A9N7UBX8"/>
<comment type="caution">
    <text evidence="4">The sequence shown here is derived from an EMBL/GenBank/DDBJ whole genome shotgun (WGS) entry which is preliminary data.</text>
</comment>
<keyword evidence="2" id="KW-0378">Hydrolase</keyword>
<dbReference type="Pfam" id="PF00561">
    <property type="entry name" value="Abhydrolase_1"/>
    <property type="match status" value="1"/>
</dbReference>
<dbReference type="GO" id="GO:0016020">
    <property type="term" value="C:membrane"/>
    <property type="evidence" value="ECO:0007669"/>
    <property type="project" value="TreeGrafter"/>
</dbReference>
<evidence type="ECO:0000313" key="4">
    <source>
        <dbReference type="EMBL" id="CAB1428570.1"/>
    </source>
</evidence>
<evidence type="ECO:0000313" key="5">
    <source>
        <dbReference type="Proteomes" id="UP001153269"/>
    </source>
</evidence>
<dbReference type="InterPro" id="IPR000073">
    <property type="entry name" value="AB_hydrolase_1"/>
</dbReference>
<dbReference type="InterPro" id="IPR029058">
    <property type="entry name" value="AB_hydrolase_fold"/>
</dbReference>
<gene>
    <name evidence="4" type="ORF">PLEPLA_LOCUS16543</name>
</gene>
<proteinExistence type="inferred from homology"/>
<sequence length="320" mass="35906">MMRSLKGARHLNSSTVKQAVSELSIPVPWGEIRGKVWGPDHGRPVMCVHGWADNCGTFNSLIPLLPKEYRYVALDLPGHGLSSHRPPEAFYSFPLYVMDVRRVADALQWNRFSIIGHSMGGNIAGLFSALYPEKVDAIVLLDSYGFLPTDSKEIPEVIRQGLDEMLQFEAKAEERGRRVYTYEKAAERLLAANPTLSEQSVRILLERGLDQVDGGVAFTRDFRLNLKNIVRTTLEQCLEFQKRITASTLVILAEDGFEKVFAERDGKKASSALVQAYRDRNQTVVKVPGDHHIHLNDAEVVAPLVSDFLQTNFERRSTVA</sequence>
<comment type="similarity">
    <text evidence="1">Belongs to the AB hydrolase superfamily.</text>
</comment>
<dbReference type="InterPro" id="IPR050266">
    <property type="entry name" value="AB_hydrolase_sf"/>
</dbReference>
<dbReference type="EMBL" id="CADEAL010001066">
    <property type="protein sequence ID" value="CAB1428570.1"/>
    <property type="molecule type" value="Genomic_DNA"/>
</dbReference>
<dbReference type="PRINTS" id="PR00111">
    <property type="entry name" value="ABHYDROLASE"/>
</dbReference>
<evidence type="ECO:0000256" key="2">
    <source>
        <dbReference type="ARBA" id="ARBA00022801"/>
    </source>
</evidence>
<name>A0A9N7UBX8_PLEPL</name>